<proteinExistence type="predicted"/>
<sequence>MHESPHTGSDSTERQNNIEVWNDLVSPRDLIICLAVSAACAVAAVLISSRAGGVPLFWGLGASVVGFAINCLLVTPKREVVIVDEDREPGRLETAEGSER</sequence>
<accession>A0A853EGX6</accession>
<feature type="transmembrane region" description="Helical" evidence="1">
    <location>
        <begin position="30"/>
        <end position="49"/>
    </location>
</feature>
<gene>
    <name evidence="2" type="ORF">HZZ05_03825</name>
</gene>
<keyword evidence="1" id="KW-1133">Transmembrane helix</keyword>
<name>A0A853EGX6_9ACTO</name>
<reference evidence="2 3" key="1">
    <citation type="submission" date="2020-07" db="EMBL/GenBank/DDBJ databases">
        <title>MOT database genomes.</title>
        <authorList>
            <person name="Joseph S."/>
            <person name="Aduse-Opoku J."/>
            <person name="Hashim A."/>
            <person name="Wade W."/>
            <person name="Curtis M."/>
        </authorList>
    </citation>
    <scope>NUCLEOTIDE SEQUENCE [LARGE SCALE GENOMIC DNA]</scope>
    <source>
        <strain evidence="2 3">WMus004</strain>
    </source>
</reference>
<evidence type="ECO:0000256" key="1">
    <source>
        <dbReference type="SAM" id="Phobius"/>
    </source>
</evidence>
<organism evidence="2 3">
    <name type="scientific">Actinomyces bowdenii</name>
    <dbReference type="NCBI Taxonomy" id="131109"/>
    <lineage>
        <taxon>Bacteria</taxon>
        <taxon>Bacillati</taxon>
        <taxon>Actinomycetota</taxon>
        <taxon>Actinomycetes</taxon>
        <taxon>Actinomycetales</taxon>
        <taxon>Actinomycetaceae</taxon>
        <taxon>Actinomyces</taxon>
    </lineage>
</organism>
<dbReference type="RefSeq" id="WP_179899981.1">
    <property type="nucleotide sequence ID" value="NZ_JACBXV010000030.1"/>
</dbReference>
<dbReference type="Proteomes" id="UP000572528">
    <property type="component" value="Unassembled WGS sequence"/>
</dbReference>
<dbReference type="EMBL" id="JACBXV010000030">
    <property type="protein sequence ID" value="NYS68653.1"/>
    <property type="molecule type" value="Genomic_DNA"/>
</dbReference>
<dbReference type="AlphaFoldDB" id="A0A853EGX6"/>
<comment type="caution">
    <text evidence="2">The sequence shown here is derived from an EMBL/GenBank/DDBJ whole genome shotgun (WGS) entry which is preliminary data.</text>
</comment>
<evidence type="ECO:0000313" key="3">
    <source>
        <dbReference type="Proteomes" id="UP000572528"/>
    </source>
</evidence>
<protein>
    <submittedName>
        <fullName evidence="2">Uncharacterized protein</fullName>
    </submittedName>
</protein>
<keyword evidence="1" id="KW-0812">Transmembrane</keyword>
<evidence type="ECO:0000313" key="2">
    <source>
        <dbReference type="EMBL" id="NYS68653.1"/>
    </source>
</evidence>
<feature type="transmembrane region" description="Helical" evidence="1">
    <location>
        <begin position="55"/>
        <end position="74"/>
    </location>
</feature>
<keyword evidence="1" id="KW-0472">Membrane</keyword>